<dbReference type="SMART" id="SM00369">
    <property type="entry name" value="LRR_TYP"/>
    <property type="match status" value="5"/>
</dbReference>
<feature type="region of interest" description="Disordered" evidence="3">
    <location>
        <begin position="491"/>
        <end position="516"/>
    </location>
</feature>
<dbReference type="SMART" id="SM00060">
    <property type="entry name" value="FN3"/>
    <property type="match status" value="1"/>
</dbReference>
<dbReference type="InterPro" id="IPR036116">
    <property type="entry name" value="FN3_sf"/>
</dbReference>
<proteinExistence type="predicted"/>
<evidence type="ECO:0000256" key="1">
    <source>
        <dbReference type="ARBA" id="ARBA00022614"/>
    </source>
</evidence>
<feature type="non-terminal residue" evidence="7">
    <location>
        <position position="727"/>
    </location>
</feature>
<keyword evidence="4" id="KW-0472">Membrane</keyword>
<feature type="non-terminal residue" evidence="7">
    <location>
        <position position="1"/>
    </location>
</feature>
<comment type="caution">
    <text evidence="7">The sequence shown here is derived from an EMBL/GenBank/DDBJ whole genome shotgun (WGS) entry which is preliminary data.</text>
</comment>
<evidence type="ECO:0000313" key="8">
    <source>
        <dbReference type="Proteomes" id="UP000540089"/>
    </source>
</evidence>
<organism evidence="7 8">
    <name type="scientific">Rissa tridactyla</name>
    <name type="common">Black-legged kittiwake</name>
    <name type="synonym">Larus tridactyla</name>
    <dbReference type="NCBI Taxonomy" id="75485"/>
    <lineage>
        <taxon>Eukaryota</taxon>
        <taxon>Metazoa</taxon>
        <taxon>Chordata</taxon>
        <taxon>Craniata</taxon>
        <taxon>Vertebrata</taxon>
        <taxon>Euteleostomi</taxon>
        <taxon>Archelosauria</taxon>
        <taxon>Archosauria</taxon>
        <taxon>Dinosauria</taxon>
        <taxon>Saurischia</taxon>
        <taxon>Theropoda</taxon>
        <taxon>Coelurosauria</taxon>
        <taxon>Aves</taxon>
        <taxon>Neognathae</taxon>
        <taxon>Neoaves</taxon>
        <taxon>Charadriiformes</taxon>
        <taxon>Laridae</taxon>
        <taxon>Rissa</taxon>
    </lineage>
</organism>
<dbReference type="SUPFAM" id="SSF52058">
    <property type="entry name" value="L domain-like"/>
    <property type="match status" value="1"/>
</dbReference>
<keyword evidence="1" id="KW-0433">Leucine-rich repeat</keyword>
<dbReference type="Proteomes" id="UP000540089">
    <property type="component" value="Unassembled WGS sequence"/>
</dbReference>
<evidence type="ECO:0000259" key="6">
    <source>
        <dbReference type="PROSITE" id="PS50853"/>
    </source>
</evidence>
<dbReference type="InterPro" id="IPR013783">
    <property type="entry name" value="Ig-like_fold"/>
</dbReference>
<keyword evidence="4" id="KW-1133">Transmembrane helix</keyword>
<reference evidence="7 8" key="1">
    <citation type="submission" date="2019-09" db="EMBL/GenBank/DDBJ databases">
        <title>Bird 10,000 Genomes (B10K) Project - Family phase.</title>
        <authorList>
            <person name="Zhang G."/>
        </authorList>
    </citation>
    <scope>NUCLEOTIDE SEQUENCE [LARGE SCALE GENOMIC DNA]</scope>
    <source>
        <strain evidence="7">OUT-0021</strain>
        <tissue evidence="7">Blood</tissue>
    </source>
</reference>
<dbReference type="PANTHER" id="PTHR24366:SF171">
    <property type="entry name" value="LEUCINE RICH REPEAT NEURONAL 4"/>
    <property type="match status" value="1"/>
</dbReference>
<feature type="compositionally biased region" description="Polar residues" evidence="3">
    <location>
        <begin position="397"/>
        <end position="416"/>
    </location>
</feature>
<keyword evidence="8" id="KW-1185">Reference proteome</keyword>
<name>A0A7L3T6H7_RISTR</name>
<gene>
    <name evidence="7" type="primary">Lrrn4</name>
    <name evidence="7" type="ORF">RISTRI_R11673</name>
</gene>
<feature type="domain" description="Fibronectin type-III" evidence="6">
    <location>
        <begin position="580"/>
        <end position="678"/>
    </location>
</feature>
<evidence type="ECO:0000256" key="3">
    <source>
        <dbReference type="SAM" id="MobiDB-lite"/>
    </source>
</evidence>
<dbReference type="Pfam" id="PF00041">
    <property type="entry name" value="fn3"/>
    <property type="match status" value="1"/>
</dbReference>
<dbReference type="PRINTS" id="PR00019">
    <property type="entry name" value="LEURICHRPT"/>
</dbReference>
<dbReference type="InterPro" id="IPR003591">
    <property type="entry name" value="Leu-rich_rpt_typical-subtyp"/>
</dbReference>
<dbReference type="Pfam" id="PF13855">
    <property type="entry name" value="LRR_8"/>
    <property type="match status" value="1"/>
</dbReference>
<dbReference type="CDD" id="cd00063">
    <property type="entry name" value="FN3"/>
    <property type="match status" value="1"/>
</dbReference>
<feature type="region of interest" description="Disordered" evidence="3">
    <location>
        <begin position="454"/>
        <end position="477"/>
    </location>
</feature>
<keyword evidence="5" id="KW-0732">Signal</keyword>
<dbReference type="InterPro" id="IPR001611">
    <property type="entry name" value="Leu-rich_rpt"/>
</dbReference>
<dbReference type="PROSITE" id="PS50853">
    <property type="entry name" value="FN3"/>
    <property type="match status" value="1"/>
</dbReference>
<keyword evidence="2" id="KW-0677">Repeat</keyword>
<feature type="compositionally biased region" description="Polar residues" evidence="3">
    <location>
        <begin position="461"/>
        <end position="477"/>
    </location>
</feature>
<feature type="compositionally biased region" description="Polar residues" evidence="3">
    <location>
        <begin position="495"/>
        <end position="514"/>
    </location>
</feature>
<evidence type="ECO:0000256" key="2">
    <source>
        <dbReference type="ARBA" id="ARBA00022737"/>
    </source>
</evidence>
<dbReference type="InterPro" id="IPR032675">
    <property type="entry name" value="LRR_dom_sf"/>
</dbReference>
<evidence type="ECO:0000256" key="5">
    <source>
        <dbReference type="SAM" id="SignalP"/>
    </source>
</evidence>
<dbReference type="EMBL" id="VZUC01000157">
    <property type="protein sequence ID" value="NXV35515.1"/>
    <property type="molecule type" value="Genomic_DNA"/>
</dbReference>
<dbReference type="AlphaFoldDB" id="A0A7L3T6H7"/>
<evidence type="ECO:0000313" key="7">
    <source>
        <dbReference type="EMBL" id="NXV35515.1"/>
    </source>
</evidence>
<feature type="signal peptide" evidence="5">
    <location>
        <begin position="1"/>
        <end position="20"/>
    </location>
</feature>
<feature type="chain" id="PRO_5029526171" evidence="5">
    <location>
        <begin position="21"/>
        <end position="727"/>
    </location>
</feature>
<dbReference type="Gene3D" id="3.80.10.10">
    <property type="entry name" value="Ribonuclease Inhibitor"/>
    <property type="match status" value="2"/>
</dbReference>
<evidence type="ECO:0000256" key="4">
    <source>
        <dbReference type="SAM" id="Phobius"/>
    </source>
</evidence>
<dbReference type="PANTHER" id="PTHR24366">
    <property type="entry name" value="IG(IMMUNOGLOBULIN) AND LRR(LEUCINE RICH REPEAT) DOMAINS"/>
    <property type="match status" value="1"/>
</dbReference>
<accession>A0A7L3T6H7</accession>
<dbReference type="Gene3D" id="2.60.40.10">
    <property type="entry name" value="Immunoglobulins"/>
    <property type="match status" value="1"/>
</dbReference>
<keyword evidence="4" id="KW-0812">Transmembrane</keyword>
<feature type="region of interest" description="Disordered" evidence="3">
    <location>
        <begin position="383"/>
        <end position="416"/>
    </location>
</feature>
<feature type="transmembrane region" description="Helical" evidence="4">
    <location>
        <begin position="682"/>
        <end position="705"/>
    </location>
</feature>
<dbReference type="InterPro" id="IPR003961">
    <property type="entry name" value="FN3_dom"/>
</dbReference>
<dbReference type="PROSITE" id="PS51450">
    <property type="entry name" value="LRR"/>
    <property type="match status" value="2"/>
</dbReference>
<sequence>GKRMFSSLLILALLVGNTASGPVSRAESAASKDVTTFFQLAQEASWENVNLTSMSCEDRKNKTWITLQLTNSSLTAFPICLPEALETLDLSNNLLEEVNGTDIANLPQLRSLLLRQNHLQAVRWGSEALSSLISLDLSFNKLSSVPPCHSSALPNLRFLSLAGNPLIEIQPLAFSCYPQLQFLNLSATLLGQDDSRGIKESAFAISASPSEATNRLGNTINMLDLSGTFLEKIQPEWTRDLTNLRSLHLTKMSRLRSLDTDFFKSMPGLRELNCQDSRSLGFVRTEMFDSAPHLSHLSFENCNLSSFNPWNINSSDSIIINLYGNPLLCDCQLSWLLSKPKKVVLQKAWETFCNTSQEDWGRPSTSFSLLELYDKCQSERNITLPDSKTPSPEHDAFSQTKEAVSESTSNSPSFRSITTSPGFLQELYSQSSDYGSTSQIETDQLTGELRTTDATFPQEGPLNQSTSHYSTQATGKPTATHHYIHSLATHAGEGTPQTSLPQLNSTRTNAQSEPASARPLIQYVDDYDYDEQSTEPPVQLAYTTCDYNPCRHLQKPCRELQSASQCLCPGTSREDEVPDPPRLREVSEVTDSSAQIRWCAPNSVVHTYELMLHAQGNEDRQFVLDNIYSTARQYTLYNLSPYTTYHICVTASNKAGSSQTARQGIPGNSCTRFKTKPSYKSVFAALSAASGLFLISTIILSVCLCKACKKPQSEQYGTHLVSYKNPA</sequence>
<protein>
    <submittedName>
        <fullName evidence="7">LRRN4 protein</fullName>
    </submittedName>
</protein>
<dbReference type="SUPFAM" id="SSF49265">
    <property type="entry name" value="Fibronectin type III"/>
    <property type="match status" value="1"/>
</dbReference>